<sequence>MRKIFSLAFMVLAFFLGWLLYRSIEEPITFADERAVRQDAVADKLKTIRTTQEMYRDITGVFAPNFDTLKQVLRTGRFMEVRIIGDPDDPNFDPATAYDTIYSPAIDSVESLGINLDELDIVPYTDNVRFDIAADTIDYQSTKVPVVQVGIPYKEFMGRFADARFKRYDQRYDPNAPLKFGDLSKPSLAGNWE</sequence>
<dbReference type="Proteomes" id="UP000308528">
    <property type="component" value="Unassembled WGS sequence"/>
</dbReference>
<dbReference type="AlphaFoldDB" id="A0A4S4NL41"/>
<evidence type="ECO:0000313" key="2">
    <source>
        <dbReference type="Proteomes" id="UP000308528"/>
    </source>
</evidence>
<protein>
    <submittedName>
        <fullName evidence="1">Uncharacterized protein</fullName>
    </submittedName>
</protein>
<keyword evidence="2" id="KW-1185">Reference proteome</keyword>
<organism evidence="1 2">
    <name type="scientific">Neolewinella litorea</name>
    <dbReference type="NCBI Taxonomy" id="2562452"/>
    <lineage>
        <taxon>Bacteria</taxon>
        <taxon>Pseudomonadati</taxon>
        <taxon>Bacteroidota</taxon>
        <taxon>Saprospiria</taxon>
        <taxon>Saprospirales</taxon>
        <taxon>Lewinellaceae</taxon>
        <taxon>Neolewinella</taxon>
    </lineage>
</organism>
<accession>A0A4S4NL41</accession>
<evidence type="ECO:0000313" key="1">
    <source>
        <dbReference type="EMBL" id="THH40636.1"/>
    </source>
</evidence>
<reference evidence="1 2" key="1">
    <citation type="submission" date="2019-04" db="EMBL/GenBank/DDBJ databases">
        <title>Lewinella litorea sp. nov., isolated from a marine sand.</title>
        <authorList>
            <person name="Yoon J.-H."/>
        </authorList>
    </citation>
    <scope>NUCLEOTIDE SEQUENCE [LARGE SCALE GENOMIC DNA]</scope>
    <source>
        <strain evidence="1 2">HSMS-39</strain>
    </source>
</reference>
<dbReference type="EMBL" id="SRSF01000002">
    <property type="protein sequence ID" value="THH40636.1"/>
    <property type="molecule type" value="Genomic_DNA"/>
</dbReference>
<gene>
    <name evidence="1" type="ORF">E4021_07860</name>
</gene>
<dbReference type="RefSeq" id="WP_136458088.1">
    <property type="nucleotide sequence ID" value="NZ_SRSF01000002.1"/>
</dbReference>
<comment type="caution">
    <text evidence="1">The sequence shown here is derived from an EMBL/GenBank/DDBJ whole genome shotgun (WGS) entry which is preliminary data.</text>
</comment>
<proteinExistence type="predicted"/>
<dbReference type="OrthoDB" id="1466422at2"/>
<name>A0A4S4NL41_9BACT</name>